<dbReference type="InterPro" id="IPR012349">
    <property type="entry name" value="Split_barrel_FMN-bd"/>
</dbReference>
<dbReference type="AlphaFoldDB" id="A0A2M9BZM7"/>
<proteinExistence type="inferred from homology"/>
<dbReference type="Gene3D" id="2.30.110.10">
    <property type="entry name" value="Electron Transport, Fmn-binding Protein, Chain A"/>
    <property type="match status" value="1"/>
</dbReference>
<evidence type="ECO:0000313" key="4">
    <source>
        <dbReference type="Proteomes" id="UP000230161"/>
    </source>
</evidence>
<dbReference type="GO" id="GO:0005886">
    <property type="term" value="C:plasma membrane"/>
    <property type="evidence" value="ECO:0007669"/>
    <property type="project" value="TreeGrafter"/>
</dbReference>
<dbReference type="RefSeq" id="WP_281258157.1">
    <property type="nucleotide sequence ID" value="NZ_PGFB01000002.1"/>
</dbReference>
<comment type="similarity">
    <text evidence="1">Belongs to the F420H(2)-dependent quinone reductase family.</text>
</comment>
<evidence type="ECO:0000256" key="1">
    <source>
        <dbReference type="ARBA" id="ARBA00008710"/>
    </source>
</evidence>
<name>A0A2M9BZM7_9MICO</name>
<dbReference type="Pfam" id="PF04075">
    <property type="entry name" value="F420H2_quin_red"/>
    <property type="match status" value="1"/>
</dbReference>
<evidence type="ECO:0000313" key="3">
    <source>
        <dbReference type="EMBL" id="PJJ63539.1"/>
    </source>
</evidence>
<dbReference type="InterPro" id="IPR004378">
    <property type="entry name" value="F420H2_quin_Rdtase"/>
</dbReference>
<comment type="caution">
    <text evidence="3">The sequence shown here is derived from an EMBL/GenBank/DDBJ whole genome shotgun (WGS) entry which is preliminary data.</text>
</comment>
<dbReference type="PANTHER" id="PTHR39428">
    <property type="entry name" value="F420H(2)-DEPENDENT QUINONE REDUCTASE RV1261C"/>
    <property type="match status" value="1"/>
</dbReference>
<dbReference type="NCBIfam" id="TIGR00026">
    <property type="entry name" value="hi_GC_TIGR00026"/>
    <property type="match status" value="1"/>
</dbReference>
<dbReference type="GO" id="GO:0070967">
    <property type="term" value="F:coenzyme F420 binding"/>
    <property type="evidence" value="ECO:0007669"/>
    <property type="project" value="TreeGrafter"/>
</dbReference>
<dbReference type="PANTHER" id="PTHR39428:SF1">
    <property type="entry name" value="F420H(2)-DEPENDENT QUINONE REDUCTASE RV1261C"/>
    <property type="match status" value="1"/>
</dbReference>
<dbReference type="EMBL" id="PGFB01000002">
    <property type="protein sequence ID" value="PJJ63539.1"/>
    <property type="molecule type" value="Genomic_DNA"/>
</dbReference>
<comment type="catalytic activity">
    <reaction evidence="2">
        <text>oxidized coenzyme F420-(gamma-L-Glu)(n) + a quinol + H(+) = reduced coenzyme F420-(gamma-L-Glu)(n) + a quinone</text>
        <dbReference type="Rhea" id="RHEA:39663"/>
        <dbReference type="Rhea" id="RHEA-COMP:12939"/>
        <dbReference type="Rhea" id="RHEA-COMP:14378"/>
        <dbReference type="ChEBI" id="CHEBI:15378"/>
        <dbReference type="ChEBI" id="CHEBI:24646"/>
        <dbReference type="ChEBI" id="CHEBI:132124"/>
        <dbReference type="ChEBI" id="CHEBI:133980"/>
        <dbReference type="ChEBI" id="CHEBI:139511"/>
    </reaction>
</comment>
<accession>A0A2M9BZM7</accession>
<reference evidence="3 4" key="1">
    <citation type="submission" date="2017-11" db="EMBL/GenBank/DDBJ databases">
        <title>Genomic Encyclopedia of Archaeal and Bacterial Type Strains, Phase II (KMG-II): From Individual Species to Whole Genera.</title>
        <authorList>
            <person name="Goeker M."/>
        </authorList>
    </citation>
    <scope>NUCLEOTIDE SEQUENCE [LARGE SCALE GENOMIC DNA]</scope>
    <source>
        <strain evidence="3 4">DSM 25625</strain>
    </source>
</reference>
<keyword evidence="4" id="KW-1185">Reference proteome</keyword>
<dbReference type="GO" id="GO:0016491">
    <property type="term" value="F:oxidoreductase activity"/>
    <property type="evidence" value="ECO:0007669"/>
    <property type="project" value="InterPro"/>
</dbReference>
<protein>
    <submittedName>
        <fullName evidence="3">Deazaflavin-dependent oxidoreductase (Nitroreductase family)</fullName>
    </submittedName>
</protein>
<sequence>MAEPGRSPDHPIDDTAGWVGSQIAEYVATDGARPVFTRNAPLALLTTQGGVSGLWRRTCLSYGRDGDSYLIVPSVGGGPENPGWYGNLVADPEVRLQVGRAAP</sequence>
<organism evidence="3 4">
    <name type="scientific">Compostimonas suwonensis</name>
    <dbReference type="NCBI Taxonomy" id="1048394"/>
    <lineage>
        <taxon>Bacteria</taxon>
        <taxon>Bacillati</taxon>
        <taxon>Actinomycetota</taxon>
        <taxon>Actinomycetes</taxon>
        <taxon>Micrococcales</taxon>
        <taxon>Microbacteriaceae</taxon>
        <taxon>Compostimonas</taxon>
    </lineage>
</organism>
<dbReference type="Proteomes" id="UP000230161">
    <property type="component" value="Unassembled WGS sequence"/>
</dbReference>
<evidence type="ECO:0000256" key="2">
    <source>
        <dbReference type="ARBA" id="ARBA00049106"/>
    </source>
</evidence>
<gene>
    <name evidence="3" type="ORF">CLV54_1209</name>
</gene>